<sequence length="695" mass="75413">MAAKYRQQLNDVQPYEEGTSSQASPHELEAFYQEAQRKELERKLSKRSTGSAWTRRKSVRKNSAVNALDNEPDGKPATVRSNTSGSQPPLTIRSTSTSASKGEQTMDPFPKFDTSDENYDTVSPMASRSLIPDALPQSPGILGNMEDWSVGSFRIKYPLHNPNGPRWYKNMHLLRPSVRPSSYFSPAFPPMSYAHEASIDPTRIAGPSRAPSASPAATPNSSQSRIVDPTGRPRKNSQTDNVDMLDVSDPWGQNWHHRSPYDLGYSNNSAPATPDSEQPPPGPTSRPRRQSTISPPKPRLAPSPLSQSTSAIHLQTLPNDMAKGVSSFRVMRKLSKQRKPVADGTFSPPPSSSGHQKTPSTSSAISPSPVGTSGPMQSASTLNLPGKNKEKRGSFLGRVVRRFSILKRSSAQAPMQPDSTAVDRVYSPDVVVDELAPLDVPAPEPSIEPLAPPPQLQELHFTPAQDPETMILPPVEHDRQFPPVEHDRHPVEHDRHPVEHDRQSSLSVEVPYAAAATGKLTIANPDDADSVQNTPAAQTLLLPTESNAAWPQGLEAPHAMSRESTIYPEAPYSMYLVSESSSTIMAHHKVWPEPEPAAAKPPLPAKSARRGSAFVHRTVVPPSASEASNRHSISSSLVVSPSSNANNVMESPLSVSSLFVNPPTPNPQFAPTPGPPVPPKLPPAEVQRNEDARDT</sequence>
<evidence type="ECO:0000313" key="3">
    <source>
        <dbReference type="Proteomes" id="UP000305067"/>
    </source>
</evidence>
<reference evidence="2 3" key="1">
    <citation type="journal article" date="2019" name="Nat. Ecol. Evol.">
        <title>Megaphylogeny resolves global patterns of mushroom evolution.</title>
        <authorList>
            <person name="Varga T."/>
            <person name="Krizsan K."/>
            <person name="Foldi C."/>
            <person name="Dima B."/>
            <person name="Sanchez-Garcia M."/>
            <person name="Sanchez-Ramirez S."/>
            <person name="Szollosi G.J."/>
            <person name="Szarkandi J.G."/>
            <person name="Papp V."/>
            <person name="Albert L."/>
            <person name="Andreopoulos W."/>
            <person name="Angelini C."/>
            <person name="Antonin V."/>
            <person name="Barry K.W."/>
            <person name="Bougher N.L."/>
            <person name="Buchanan P."/>
            <person name="Buyck B."/>
            <person name="Bense V."/>
            <person name="Catcheside P."/>
            <person name="Chovatia M."/>
            <person name="Cooper J."/>
            <person name="Damon W."/>
            <person name="Desjardin D."/>
            <person name="Finy P."/>
            <person name="Geml J."/>
            <person name="Haridas S."/>
            <person name="Hughes K."/>
            <person name="Justo A."/>
            <person name="Karasinski D."/>
            <person name="Kautmanova I."/>
            <person name="Kiss B."/>
            <person name="Kocsube S."/>
            <person name="Kotiranta H."/>
            <person name="LaButti K.M."/>
            <person name="Lechner B.E."/>
            <person name="Liimatainen K."/>
            <person name="Lipzen A."/>
            <person name="Lukacs Z."/>
            <person name="Mihaltcheva S."/>
            <person name="Morgado L.N."/>
            <person name="Niskanen T."/>
            <person name="Noordeloos M.E."/>
            <person name="Ohm R.A."/>
            <person name="Ortiz-Santana B."/>
            <person name="Ovrebo C."/>
            <person name="Racz N."/>
            <person name="Riley R."/>
            <person name="Savchenko A."/>
            <person name="Shiryaev A."/>
            <person name="Soop K."/>
            <person name="Spirin V."/>
            <person name="Szebenyi C."/>
            <person name="Tomsovsky M."/>
            <person name="Tulloss R.E."/>
            <person name="Uehling J."/>
            <person name="Grigoriev I.V."/>
            <person name="Vagvolgyi C."/>
            <person name="Papp T."/>
            <person name="Martin F.M."/>
            <person name="Miettinen O."/>
            <person name="Hibbett D.S."/>
            <person name="Nagy L.G."/>
        </authorList>
    </citation>
    <scope>NUCLEOTIDE SEQUENCE [LARGE SCALE GENOMIC DNA]</scope>
    <source>
        <strain evidence="2 3">CBS 309.79</strain>
    </source>
</reference>
<feature type="compositionally biased region" description="Low complexity" evidence="1">
    <location>
        <begin position="205"/>
        <end position="224"/>
    </location>
</feature>
<evidence type="ECO:0000313" key="2">
    <source>
        <dbReference type="EMBL" id="TFL06404.1"/>
    </source>
</evidence>
<feature type="region of interest" description="Disordered" evidence="1">
    <location>
        <begin position="39"/>
        <end position="121"/>
    </location>
</feature>
<feature type="compositionally biased region" description="Low complexity" evidence="1">
    <location>
        <begin position="358"/>
        <end position="369"/>
    </location>
</feature>
<feature type="compositionally biased region" description="Polar residues" evidence="1">
    <location>
        <begin position="370"/>
        <end position="383"/>
    </location>
</feature>
<protein>
    <submittedName>
        <fullName evidence="2">Uncharacterized protein</fullName>
    </submittedName>
</protein>
<feature type="compositionally biased region" description="Pro residues" evidence="1">
    <location>
        <begin position="662"/>
        <end position="682"/>
    </location>
</feature>
<dbReference type="AlphaFoldDB" id="A0A5C3R5N1"/>
<feature type="region of interest" description="Disordered" evidence="1">
    <location>
        <begin position="1"/>
        <end position="27"/>
    </location>
</feature>
<dbReference type="EMBL" id="ML178815">
    <property type="protein sequence ID" value="TFL06404.1"/>
    <property type="molecule type" value="Genomic_DNA"/>
</dbReference>
<dbReference type="Proteomes" id="UP000305067">
    <property type="component" value="Unassembled WGS sequence"/>
</dbReference>
<feature type="region of interest" description="Disordered" evidence="1">
    <location>
        <begin position="202"/>
        <end position="307"/>
    </location>
</feature>
<organism evidence="2 3">
    <name type="scientific">Pterulicium gracile</name>
    <dbReference type="NCBI Taxonomy" id="1884261"/>
    <lineage>
        <taxon>Eukaryota</taxon>
        <taxon>Fungi</taxon>
        <taxon>Dikarya</taxon>
        <taxon>Basidiomycota</taxon>
        <taxon>Agaricomycotina</taxon>
        <taxon>Agaricomycetes</taxon>
        <taxon>Agaricomycetidae</taxon>
        <taxon>Agaricales</taxon>
        <taxon>Pleurotineae</taxon>
        <taxon>Pterulaceae</taxon>
        <taxon>Pterulicium</taxon>
    </lineage>
</organism>
<feature type="compositionally biased region" description="Polar residues" evidence="1">
    <location>
        <begin position="79"/>
        <end position="103"/>
    </location>
</feature>
<dbReference type="OrthoDB" id="3231532at2759"/>
<feature type="region of interest" description="Disordered" evidence="1">
    <location>
        <begin position="335"/>
        <end position="395"/>
    </location>
</feature>
<gene>
    <name evidence="2" type="ORF">BDV98DRAFT_149551</name>
</gene>
<keyword evidence="3" id="KW-1185">Reference proteome</keyword>
<feature type="region of interest" description="Disordered" evidence="1">
    <location>
        <begin position="655"/>
        <end position="695"/>
    </location>
</feature>
<dbReference type="STRING" id="1884261.A0A5C3R5N1"/>
<accession>A0A5C3R5N1</accession>
<evidence type="ECO:0000256" key="1">
    <source>
        <dbReference type="SAM" id="MobiDB-lite"/>
    </source>
</evidence>
<name>A0A5C3R5N1_9AGAR</name>
<proteinExistence type="predicted"/>